<dbReference type="EMBL" id="CP017715">
    <property type="protein sequence ID" value="AOY88771.1"/>
    <property type="molecule type" value="Genomic_DNA"/>
</dbReference>
<dbReference type="OrthoDB" id="9796919at2"/>
<dbReference type="Pfam" id="PF00583">
    <property type="entry name" value="Acetyltransf_1"/>
    <property type="match status" value="1"/>
</dbReference>
<dbReference type="PROSITE" id="PS51186">
    <property type="entry name" value="GNAT"/>
    <property type="match status" value="1"/>
</dbReference>
<evidence type="ECO:0000256" key="3">
    <source>
        <dbReference type="ARBA" id="ARBA00022679"/>
    </source>
</evidence>
<evidence type="ECO:0000259" key="6">
    <source>
        <dbReference type="PROSITE" id="PS51186"/>
    </source>
</evidence>
<keyword evidence="8" id="KW-1185">Reference proteome</keyword>
<proteinExistence type="inferred from homology"/>
<feature type="domain" description="N-acetyltransferase" evidence="6">
    <location>
        <begin position="15"/>
        <end position="160"/>
    </location>
</feature>
<feature type="active site" description="Proton acceptor" evidence="5">
    <location>
        <position position="116"/>
    </location>
</feature>
<dbReference type="InterPro" id="IPR006464">
    <property type="entry name" value="AcTrfase_RimI/Ard1"/>
</dbReference>
<dbReference type="KEGG" id="msq:BKP64_11630"/>
<comment type="catalytic activity">
    <reaction evidence="5">
        <text>N-terminal L-alanyl-[ribosomal protein bS18] + acetyl-CoA = N-terminal N(alpha)-acetyl-L-alanyl-[ribosomal protein bS18] + CoA + H(+)</text>
        <dbReference type="Rhea" id="RHEA:43756"/>
        <dbReference type="Rhea" id="RHEA-COMP:10676"/>
        <dbReference type="Rhea" id="RHEA-COMP:10677"/>
        <dbReference type="ChEBI" id="CHEBI:15378"/>
        <dbReference type="ChEBI" id="CHEBI:57287"/>
        <dbReference type="ChEBI" id="CHEBI:57288"/>
        <dbReference type="ChEBI" id="CHEBI:64718"/>
        <dbReference type="ChEBI" id="CHEBI:83683"/>
        <dbReference type="EC" id="2.3.1.266"/>
    </reaction>
</comment>
<keyword evidence="3 5" id="KW-0808">Transferase</keyword>
<gene>
    <name evidence="5" type="primary">rimI</name>
    <name evidence="7" type="ORF">BKP64_11630</name>
</gene>
<dbReference type="NCBIfam" id="TIGR01575">
    <property type="entry name" value="rimI"/>
    <property type="match status" value="1"/>
</dbReference>
<evidence type="ECO:0000256" key="4">
    <source>
        <dbReference type="ARBA" id="ARBA00023315"/>
    </source>
</evidence>
<dbReference type="CDD" id="cd04301">
    <property type="entry name" value="NAT_SF"/>
    <property type="match status" value="1"/>
</dbReference>
<dbReference type="GO" id="GO:0005737">
    <property type="term" value="C:cytoplasm"/>
    <property type="evidence" value="ECO:0007669"/>
    <property type="project" value="UniProtKB-SubCell"/>
</dbReference>
<keyword evidence="4 5" id="KW-0012">Acyltransferase</keyword>
<dbReference type="PANTHER" id="PTHR43420">
    <property type="entry name" value="ACETYLTRANSFERASE"/>
    <property type="match status" value="1"/>
</dbReference>
<dbReference type="HAMAP" id="MF_02210">
    <property type="entry name" value="RimI"/>
    <property type="match status" value="1"/>
</dbReference>
<evidence type="ECO:0000313" key="7">
    <source>
        <dbReference type="EMBL" id="AOY88771.1"/>
    </source>
</evidence>
<name>A0A1D9GML3_9GAMM</name>
<evidence type="ECO:0000256" key="2">
    <source>
        <dbReference type="ARBA" id="ARBA00022490"/>
    </source>
</evidence>
<comment type="similarity">
    <text evidence="1 5">Belongs to the acetyltransferase family. RimI subfamily.</text>
</comment>
<dbReference type="SUPFAM" id="SSF55729">
    <property type="entry name" value="Acyl-CoA N-acyltransferases (Nat)"/>
    <property type="match status" value="1"/>
</dbReference>
<dbReference type="InterPro" id="IPR000182">
    <property type="entry name" value="GNAT_dom"/>
</dbReference>
<dbReference type="PANTHER" id="PTHR43420:SF51">
    <property type="entry name" value="PEPTIDYL-LYSINE N-ACETYLTRANSFERASE YIAC"/>
    <property type="match status" value="1"/>
</dbReference>
<sequence length="161" mass="18577">MSKPDTYRSVLDSDFCIRELLQDDLPDVLDIERQGYSHPWPETVFRDCFRDNYRLWSAFHGDALVGYAVVAYMFDEAHLLNLCVHPHSRGQGTARMLLRHTLAEASREQIWQVILEVRISNAVANGLYTSEGFIEIGRRPQYYPCANGKEDARVMALRFGH</sequence>
<comment type="function">
    <text evidence="5">Acetylates the N-terminal alanine of ribosomal protein bS18.</text>
</comment>
<accession>A0A1D9GML3</accession>
<protein>
    <recommendedName>
        <fullName evidence="5">[Ribosomal protein bS18]-alanine N-acetyltransferase</fullName>
        <ecNumber evidence="5">2.3.1.266</ecNumber>
    </recommendedName>
</protein>
<comment type="subcellular location">
    <subcellularLocation>
        <location evidence="5">Cytoplasm</location>
    </subcellularLocation>
</comment>
<dbReference type="EC" id="2.3.1.266" evidence="5"/>
<comment type="caution">
    <text evidence="5">Lacks conserved residue(s) required for the propagation of feature annotation.</text>
</comment>
<dbReference type="Gene3D" id="3.40.630.30">
    <property type="match status" value="1"/>
</dbReference>
<reference evidence="7 8" key="1">
    <citation type="submission" date="2016-10" db="EMBL/GenBank/DDBJ databases">
        <title>Marinobacter salinus sp. nov., a moderately halophilic bacterium isolated from a tidal flat environment.</title>
        <authorList>
            <person name="Park S.-J."/>
        </authorList>
    </citation>
    <scope>NUCLEOTIDE SEQUENCE [LARGE SCALE GENOMIC DNA]</scope>
    <source>
        <strain evidence="7 8">Hb8</strain>
    </source>
</reference>
<dbReference type="InterPro" id="IPR016181">
    <property type="entry name" value="Acyl_CoA_acyltransferase"/>
</dbReference>
<evidence type="ECO:0000256" key="1">
    <source>
        <dbReference type="ARBA" id="ARBA00005395"/>
    </source>
</evidence>
<dbReference type="Proteomes" id="UP000177445">
    <property type="component" value="Chromosome"/>
</dbReference>
<organism evidence="7 8">
    <name type="scientific">Marinobacter salinus</name>
    <dbReference type="NCBI Taxonomy" id="1874317"/>
    <lineage>
        <taxon>Bacteria</taxon>
        <taxon>Pseudomonadati</taxon>
        <taxon>Pseudomonadota</taxon>
        <taxon>Gammaproteobacteria</taxon>
        <taxon>Pseudomonadales</taxon>
        <taxon>Marinobacteraceae</taxon>
        <taxon>Marinobacter</taxon>
    </lineage>
</organism>
<evidence type="ECO:0000313" key="8">
    <source>
        <dbReference type="Proteomes" id="UP000177445"/>
    </source>
</evidence>
<dbReference type="AlphaFoldDB" id="A0A1D9GML3"/>
<feature type="active site" description="Proton donor" evidence="5">
    <location>
        <position position="128"/>
    </location>
</feature>
<dbReference type="RefSeq" id="WP_070970135.1">
    <property type="nucleotide sequence ID" value="NZ_CP017715.1"/>
</dbReference>
<keyword evidence="2 5" id="KW-0963">Cytoplasm</keyword>
<dbReference type="GO" id="GO:0008999">
    <property type="term" value="F:protein-N-terminal-alanine acetyltransferase activity"/>
    <property type="evidence" value="ECO:0007669"/>
    <property type="project" value="UniProtKB-UniRule"/>
</dbReference>
<dbReference type="STRING" id="1874317.BKP64_11630"/>
<dbReference type="InterPro" id="IPR050680">
    <property type="entry name" value="YpeA/RimI_acetyltransf"/>
</dbReference>
<feature type="binding site" evidence="5">
    <location>
        <position position="121"/>
    </location>
    <ligand>
        <name>acetyl-CoA</name>
        <dbReference type="ChEBI" id="CHEBI:57288"/>
    </ligand>
</feature>
<dbReference type="InterPro" id="IPR043690">
    <property type="entry name" value="RimI"/>
</dbReference>
<evidence type="ECO:0000256" key="5">
    <source>
        <dbReference type="HAMAP-Rule" id="MF_02210"/>
    </source>
</evidence>